<dbReference type="SUPFAM" id="SSF46785">
    <property type="entry name" value="Winged helix' DNA-binding domain"/>
    <property type="match status" value="1"/>
</dbReference>
<name>A0A2B2FF17_BACCE</name>
<evidence type="ECO:0000313" key="6">
    <source>
        <dbReference type="EMBL" id="PES96382.1"/>
    </source>
</evidence>
<evidence type="ECO:0000313" key="8">
    <source>
        <dbReference type="Proteomes" id="UP000220900"/>
    </source>
</evidence>
<feature type="domain" description="HTH marR-type" evidence="4">
    <location>
        <begin position="1"/>
        <end position="138"/>
    </location>
</feature>
<dbReference type="PANTHER" id="PTHR42756:SF2">
    <property type="entry name" value="MARR FAMILY REGULATORY PROTEIN"/>
    <property type="match status" value="1"/>
</dbReference>
<dbReference type="GO" id="GO:0003677">
    <property type="term" value="F:DNA binding"/>
    <property type="evidence" value="ECO:0007669"/>
    <property type="project" value="UniProtKB-KW"/>
</dbReference>
<dbReference type="InterPro" id="IPR000835">
    <property type="entry name" value="HTH_MarR-typ"/>
</dbReference>
<gene>
    <name evidence="6" type="ORF">CN491_10380</name>
    <name evidence="5" type="ORF">COM96_00030</name>
</gene>
<dbReference type="RefSeq" id="WP_097902101.1">
    <property type="nucleotide sequence ID" value="NZ_JAVIVZ010000001.1"/>
</dbReference>
<keyword evidence="1" id="KW-0805">Transcription regulation</keyword>
<evidence type="ECO:0000256" key="3">
    <source>
        <dbReference type="ARBA" id="ARBA00023163"/>
    </source>
</evidence>
<dbReference type="InterPro" id="IPR023187">
    <property type="entry name" value="Tscrpt_reg_MarR-type_CS"/>
</dbReference>
<keyword evidence="2" id="KW-0238">DNA-binding</keyword>
<dbReference type="SMART" id="SM00347">
    <property type="entry name" value="HTH_MARR"/>
    <property type="match status" value="1"/>
</dbReference>
<comment type="caution">
    <text evidence="6">The sequence shown here is derived from an EMBL/GenBank/DDBJ whole genome shotgun (WGS) entry which is preliminary data.</text>
</comment>
<keyword evidence="3" id="KW-0804">Transcription</keyword>
<proteinExistence type="predicted"/>
<evidence type="ECO:0000259" key="4">
    <source>
        <dbReference type="PROSITE" id="PS50995"/>
    </source>
</evidence>
<evidence type="ECO:0000313" key="7">
    <source>
        <dbReference type="Proteomes" id="UP000220006"/>
    </source>
</evidence>
<dbReference type="InterPro" id="IPR011991">
    <property type="entry name" value="ArsR-like_HTH"/>
</dbReference>
<dbReference type="Pfam" id="PF01047">
    <property type="entry name" value="MarR"/>
    <property type="match status" value="1"/>
</dbReference>
<dbReference type="InterPro" id="IPR036388">
    <property type="entry name" value="WH-like_DNA-bd_sf"/>
</dbReference>
<dbReference type="PANTHER" id="PTHR42756">
    <property type="entry name" value="TRANSCRIPTIONAL REGULATOR, MARR"/>
    <property type="match status" value="1"/>
</dbReference>
<accession>A0A2B2FF17</accession>
<dbReference type="EMBL" id="NVLK01000001">
    <property type="protein sequence ID" value="PEC23649.1"/>
    <property type="molecule type" value="Genomic_DNA"/>
</dbReference>
<dbReference type="AlphaFoldDB" id="A0A2B2FF17"/>
<dbReference type="PROSITE" id="PS50995">
    <property type="entry name" value="HTH_MARR_2"/>
    <property type="match status" value="1"/>
</dbReference>
<evidence type="ECO:0000313" key="5">
    <source>
        <dbReference type="EMBL" id="PEC23649.1"/>
    </source>
</evidence>
<reference evidence="7 8" key="1">
    <citation type="submission" date="2017-09" db="EMBL/GenBank/DDBJ databases">
        <title>Large-scale bioinformatics analysis of Bacillus genomes uncovers conserved roles of natural products in bacterial physiology.</title>
        <authorList>
            <consortium name="Agbiome Team Llc"/>
            <person name="Bleich R.M."/>
            <person name="Grubbs K.J."/>
            <person name="Santa Maria K.C."/>
            <person name="Allen S.E."/>
            <person name="Farag S."/>
            <person name="Shank E.A."/>
            <person name="Bowers A."/>
        </authorList>
    </citation>
    <scope>NUCLEOTIDE SEQUENCE [LARGE SCALE GENOMIC DNA]</scope>
    <source>
        <strain evidence="6 8">AFS002368</strain>
        <strain evidence="5 7">AFS096845</strain>
    </source>
</reference>
<dbReference type="InterPro" id="IPR036390">
    <property type="entry name" value="WH_DNA-bd_sf"/>
</dbReference>
<dbReference type="PROSITE" id="PS01117">
    <property type="entry name" value="HTH_MARR_1"/>
    <property type="match status" value="1"/>
</dbReference>
<dbReference type="GO" id="GO:0003700">
    <property type="term" value="F:DNA-binding transcription factor activity"/>
    <property type="evidence" value="ECO:0007669"/>
    <property type="project" value="InterPro"/>
</dbReference>
<dbReference type="EMBL" id="NTZF01000008">
    <property type="protein sequence ID" value="PES96382.1"/>
    <property type="molecule type" value="Genomic_DNA"/>
</dbReference>
<dbReference type="CDD" id="cd00090">
    <property type="entry name" value="HTH_ARSR"/>
    <property type="match status" value="1"/>
</dbReference>
<dbReference type="Gene3D" id="1.10.10.10">
    <property type="entry name" value="Winged helix-like DNA-binding domain superfamily/Winged helix DNA-binding domain"/>
    <property type="match status" value="1"/>
</dbReference>
<dbReference type="Proteomes" id="UP000220006">
    <property type="component" value="Unassembled WGS sequence"/>
</dbReference>
<evidence type="ECO:0000256" key="1">
    <source>
        <dbReference type="ARBA" id="ARBA00023015"/>
    </source>
</evidence>
<dbReference type="Proteomes" id="UP000220900">
    <property type="component" value="Unassembled WGS sequence"/>
</dbReference>
<protein>
    <recommendedName>
        <fullName evidence="4">HTH marR-type domain-containing protein</fullName>
    </recommendedName>
</protein>
<sequence>MNINDKESVGRWISLLHRYGNVYINEQLKEFNIGAGQYQFLAVLYENEGASQDEIASILKVDKGTAARAIAKLEKEGYVERKVFTVDKRIKKLYLTDKAYTFEAKLTEILLGWKNILVEDLSAEEQEYVLKLFKKMAGNAEVSLAKIK</sequence>
<organism evidence="6 8">
    <name type="scientific">Bacillus cereus</name>
    <dbReference type="NCBI Taxonomy" id="1396"/>
    <lineage>
        <taxon>Bacteria</taxon>
        <taxon>Bacillati</taxon>
        <taxon>Bacillota</taxon>
        <taxon>Bacilli</taxon>
        <taxon>Bacillales</taxon>
        <taxon>Bacillaceae</taxon>
        <taxon>Bacillus</taxon>
        <taxon>Bacillus cereus group</taxon>
    </lineage>
</organism>
<evidence type="ECO:0000256" key="2">
    <source>
        <dbReference type="ARBA" id="ARBA00023125"/>
    </source>
</evidence>
<dbReference type="PRINTS" id="PR00598">
    <property type="entry name" value="HTHMARR"/>
</dbReference>